<name>A0A368VMK6_9BACL</name>
<organism evidence="1 2">
    <name type="scientific">Paenibacillus prosopidis</name>
    <dbReference type="NCBI Taxonomy" id="630520"/>
    <lineage>
        <taxon>Bacteria</taxon>
        <taxon>Bacillati</taxon>
        <taxon>Bacillota</taxon>
        <taxon>Bacilli</taxon>
        <taxon>Bacillales</taxon>
        <taxon>Paenibacillaceae</taxon>
        <taxon>Paenibacillus</taxon>
    </lineage>
</organism>
<dbReference type="EMBL" id="QPJD01000019">
    <property type="protein sequence ID" value="RCW42092.1"/>
    <property type="molecule type" value="Genomic_DNA"/>
</dbReference>
<dbReference type="OrthoDB" id="2889126at2"/>
<dbReference type="AlphaFoldDB" id="A0A368VMK6"/>
<sequence>MIPFEKAWPYDILMGDLYVSSCPFCNADNVLLPVRPSELQDIQDGMKRLLVFPCCRNKVTIVDADRDYLLTDRTLRKPRR</sequence>
<proteinExistence type="predicted"/>
<gene>
    <name evidence="1" type="ORF">DFP97_11973</name>
</gene>
<evidence type="ECO:0000313" key="2">
    <source>
        <dbReference type="Proteomes" id="UP000252415"/>
    </source>
</evidence>
<comment type="caution">
    <text evidence="1">The sequence shown here is derived from an EMBL/GenBank/DDBJ whole genome shotgun (WGS) entry which is preliminary data.</text>
</comment>
<accession>A0A368VMK6</accession>
<reference evidence="1 2" key="1">
    <citation type="submission" date="2018-07" db="EMBL/GenBank/DDBJ databases">
        <title>Genomic Encyclopedia of Type Strains, Phase III (KMG-III): the genomes of soil and plant-associated and newly described type strains.</title>
        <authorList>
            <person name="Whitman W."/>
        </authorList>
    </citation>
    <scope>NUCLEOTIDE SEQUENCE [LARGE SCALE GENOMIC DNA]</scope>
    <source>
        <strain evidence="1 2">CECT 7506</strain>
    </source>
</reference>
<dbReference type="Proteomes" id="UP000252415">
    <property type="component" value="Unassembled WGS sequence"/>
</dbReference>
<dbReference type="RefSeq" id="WP_114383362.1">
    <property type="nucleotide sequence ID" value="NZ_QPJD01000019.1"/>
</dbReference>
<keyword evidence="2" id="KW-1185">Reference proteome</keyword>
<evidence type="ECO:0000313" key="1">
    <source>
        <dbReference type="EMBL" id="RCW42092.1"/>
    </source>
</evidence>
<protein>
    <submittedName>
        <fullName evidence="1">Uncharacterized protein</fullName>
    </submittedName>
</protein>